<keyword evidence="1" id="KW-1133">Transmembrane helix</keyword>
<accession>A0ABT8R3E3</accession>
<dbReference type="EMBL" id="JAUKPO010000004">
    <property type="protein sequence ID" value="MDO1446617.1"/>
    <property type="molecule type" value="Genomic_DNA"/>
</dbReference>
<name>A0ABT8R3E3_9BACT</name>
<sequence>MISTSAAPSLLSFIGVCFILALLVFVAVRIAVGYISLQADGHTLTVTYKVLGKRKIYALASVTHVEEVNIKTFQNKHFRQLLIYVGDEKISFNDQVYTGYDGMKQLLNQRKAAPKNKLKKK</sequence>
<protein>
    <recommendedName>
        <fullName evidence="4">DUF304 domain-containing protein</fullName>
    </recommendedName>
</protein>
<evidence type="ECO:0000256" key="1">
    <source>
        <dbReference type="SAM" id="Phobius"/>
    </source>
</evidence>
<evidence type="ECO:0000313" key="3">
    <source>
        <dbReference type="Proteomes" id="UP001168528"/>
    </source>
</evidence>
<feature type="transmembrane region" description="Helical" evidence="1">
    <location>
        <begin position="6"/>
        <end position="28"/>
    </location>
</feature>
<keyword evidence="1" id="KW-0472">Membrane</keyword>
<evidence type="ECO:0000313" key="2">
    <source>
        <dbReference type="EMBL" id="MDO1446617.1"/>
    </source>
</evidence>
<keyword evidence="1" id="KW-0812">Transmembrane</keyword>
<evidence type="ECO:0008006" key="4">
    <source>
        <dbReference type="Google" id="ProtNLM"/>
    </source>
</evidence>
<dbReference type="Proteomes" id="UP001168528">
    <property type="component" value="Unassembled WGS sequence"/>
</dbReference>
<keyword evidence="3" id="KW-1185">Reference proteome</keyword>
<comment type="caution">
    <text evidence="2">The sequence shown here is derived from an EMBL/GenBank/DDBJ whole genome shotgun (WGS) entry which is preliminary data.</text>
</comment>
<gene>
    <name evidence="2" type="ORF">Q0590_10170</name>
</gene>
<dbReference type="RefSeq" id="WP_302037416.1">
    <property type="nucleotide sequence ID" value="NZ_JAUKPO010000004.1"/>
</dbReference>
<organism evidence="2 3">
    <name type="scientific">Rhodocytophaga aerolata</name>
    <dbReference type="NCBI Taxonomy" id="455078"/>
    <lineage>
        <taxon>Bacteria</taxon>
        <taxon>Pseudomonadati</taxon>
        <taxon>Bacteroidota</taxon>
        <taxon>Cytophagia</taxon>
        <taxon>Cytophagales</taxon>
        <taxon>Rhodocytophagaceae</taxon>
        <taxon>Rhodocytophaga</taxon>
    </lineage>
</organism>
<reference evidence="2" key="1">
    <citation type="submission" date="2023-07" db="EMBL/GenBank/DDBJ databases">
        <title>The genome sequence of Rhodocytophaga aerolata KACC 12507.</title>
        <authorList>
            <person name="Zhang X."/>
        </authorList>
    </citation>
    <scope>NUCLEOTIDE SEQUENCE</scope>
    <source>
        <strain evidence="2">KACC 12507</strain>
    </source>
</reference>
<proteinExistence type="predicted"/>